<reference evidence="5" key="1">
    <citation type="submission" date="2018-06" db="EMBL/GenBank/DDBJ databases">
        <authorList>
            <person name="Zhirakovskaya E."/>
        </authorList>
    </citation>
    <scope>NUCLEOTIDE SEQUENCE</scope>
</reference>
<dbReference type="EMBL" id="UOFL01000078">
    <property type="protein sequence ID" value="VAW75298.1"/>
    <property type="molecule type" value="Genomic_DNA"/>
</dbReference>
<dbReference type="AlphaFoldDB" id="A0A3B0Y3K7"/>
<protein>
    <recommendedName>
        <fullName evidence="4">HTH araC/xylS-type domain-containing protein</fullName>
    </recommendedName>
</protein>
<keyword evidence="3" id="KW-0804">Transcription</keyword>
<evidence type="ECO:0000256" key="3">
    <source>
        <dbReference type="ARBA" id="ARBA00023163"/>
    </source>
</evidence>
<dbReference type="PANTHER" id="PTHR43280">
    <property type="entry name" value="ARAC-FAMILY TRANSCRIPTIONAL REGULATOR"/>
    <property type="match status" value="1"/>
</dbReference>
<keyword evidence="1" id="KW-0805">Transcription regulation</keyword>
<feature type="domain" description="HTH araC/xylS-type" evidence="4">
    <location>
        <begin position="83"/>
        <end position="181"/>
    </location>
</feature>
<dbReference type="PROSITE" id="PS00041">
    <property type="entry name" value="HTH_ARAC_FAMILY_1"/>
    <property type="match status" value="1"/>
</dbReference>
<evidence type="ECO:0000313" key="5">
    <source>
        <dbReference type="EMBL" id="VAW75298.1"/>
    </source>
</evidence>
<keyword evidence="2" id="KW-0238">DNA-binding</keyword>
<dbReference type="GO" id="GO:0003700">
    <property type="term" value="F:DNA-binding transcription factor activity"/>
    <property type="evidence" value="ECO:0007669"/>
    <property type="project" value="InterPro"/>
</dbReference>
<dbReference type="PANTHER" id="PTHR43280:SF2">
    <property type="entry name" value="HTH-TYPE TRANSCRIPTIONAL REGULATOR EXSA"/>
    <property type="match status" value="1"/>
</dbReference>
<dbReference type="Gene3D" id="1.10.10.60">
    <property type="entry name" value="Homeodomain-like"/>
    <property type="match status" value="1"/>
</dbReference>
<name>A0A3B0Y3K7_9ZZZZ</name>
<dbReference type="InterPro" id="IPR009057">
    <property type="entry name" value="Homeodomain-like_sf"/>
</dbReference>
<evidence type="ECO:0000256" key="1">
    <source>
        <dbReference type="ARBA" id="ARBA00023015"/>
    </source>
</evidence>
<sequence>MINKFSLLNPSLKGVRYSEPRLLKALVGTQINQFINSLNDVYLNHDNNSNLLEIKILEFLLLLEQQEGSGELLSSLVKPISKRSLKEFMEVNYLTNLKISDYALLTGRSISTFNRDFKRLYNSTPKKWLIEKKIHESHQLIVRTNLNVTEVSAEVGYENVSHFIAAYKSIYGITPKMAIREKN</sequence>
<organism evidence="5">
    <name type="scientific">hydrothermal vent metagenome</name>
    <dbReference type="NCBI Taxonomy" id="652676"/>
    <lineage>
        <taxon>unclassified sequences</taxon>
        <taxon>metagenomes</taxon>
        <taxon>ecological metagenomes</taxon>
    </lineage>
</organism>
<dbReference type="InterPro" id="IPR018060">
    <property type="entry name" value="HTH_AraC"/>
</dbReference>
<dbReference type="InterPro" id="IPR018062">
    <property type="entry name" value="HTH_AraC-typ_CS"/>
</dbReference>
<dbReference type="SUPFAM" id="SSF46689">
    <property type="entry name" value="Homeodomain-like"/>
    <property type="match status" value="2"/>
</dbReference>
<dbReference type="GO" id="GO:0043565">
    <property type="term" value="F:sequence-specific DNA binding"/>
    <property type="evidence" value="ECO:0007669"/>
    <property type="project" value="InterPro"/>
</dbReference>
<evidence type="ECO:0000259" key="4">
    <source>
        <dbReference type="PROSITE" id="PS01124"/>
    </source>
</evidence>
<evidence type="ECO:0000256" key="2">
    <source>
        <dbReference type="ARBA" id="ARBA00023125"/>
    </source>
</evidence>
<dbReference type="PROSITE" id="PS01124">
    <property type="entry name" value="HTH_ARAC_FAMILY_2"/>
    <property type="match status" value="1"/>
</dbReference>
<dbReference type="Pfam" id="PF12833">
    <property type="entry name" value="HTH_18"/>
    <property type="match status" value="1"/>
</dbReference>
<dbReference type="SMART" id="SM00342">
    <property type="entry name" value="HTH_ARAC"/>
    <property type="match status" value="1"/>
</dbReference>
<proteinExistence type="predicted"/>
<gene>
    <name evidence="5" type="ORF">MNBD_GAMMA12-2723</name>
</gene>
<accession>A0A3B0Y3K7</accession>